<dbReference type="Proteomes" id="UP000321172">
    <property type="component" value="Chromosome"/>
</dbReference>
<dbReference type="GO" id="GO:0016987">
    <property type="term" value="F:sigma factor activity"/>
    <property type="evidence" value="ECO:0007669"/>
    <property type="project" value="InterPro"/>
</dbReference>
<evidence type="ECO:0000256" key="1">
    <source>
        <dbReference type="SAM" id="MobiDB-lite"/>
    </source>
</evidence>
<evidence type="ECO:0000313" key="4">
    <source>
        <dbReference type="EMBL" id="QEA16923.1"/>
    </source>
</evidence>
<dbReference type="KEGG" id="ngf:FRF71_12740"/>
<dbReference type="GO" id="GO:0006352">
    <property type="term" value="P:DNA-templated transcription initiation"/>
    <property type="evidence" value="ECO:0007669"/>
    <property type="project" value="InterPro"/>
</dbReference>
<dbReference type="Gene3D" id="1.10.10.10">
    <property type="entry name" value="Winged helix-like DNA-binding domain superfamily/Winged helix DNA-binding domain"/>
    <property type="match status" value="1"/>
</dbReference>
<sequence>MEPQIRPMPEPVVLPQLTSKQREVMALVADNRTSKEIAGLLGISESAVNQRIELIRGRLGGIPRGEMARLYRQEFAREQTIAATFPPTWNKIQVQSGTSTGQSNGVEGPSSSPAAQKQPRLPGSGSQPSHSLLPDGLAWLDREEPSAAILRSLLMAILVVAGMAAAATVTGLLGFMSGG</sequence>
<evidence type="ECO:0000259" key="3">
    <source>
        <dbReference type="PROSITE" id="PS50043"/>
    </source>
</evidence>
<dbReference type="AlphaFoldDB" id="A0A5B8S676"/>
<evidence type="ECO:0000313" key="5">
    <source>
        <dbReference type="Proteomes" id="UP000321172"/>
    </source>
</evidence>
<dbReference type="InterPro" id="IPR036388">
    <property type="entry name" value="WH-like_DNA-bd_sf"/>
</dbReference>
<gene>
    <name evidence="4" type="ORF">FRF71_12740</name>
</gene>
<dbReference type="RefSeq" id="WP_147091002.1">
    <property type="nucleotide sequence ID" value="NZ_CP042345.1"/>
</dbReference>
<dbReference type="SUPFAM" id="SSF46894">
    <property type="entry name" value="C-terminal effector domain of the bipartite response regulators"/>
    <property type="match status" value="1"/>
</dbReference>
<dbReference type="OrthoDB" id="7502277at2"/>
<accession>A0A5B8S676</accession>
<feature type="domain" description="HTH luxR-type" evidence="3">
    <location>
        <begin position="10"/>
        <end position="75"/>
    </location>
</feature>
<proteinExistence type="predicted"/>
<protein>
    <submittedName>
        <fullName evidence="4">Helix-turn-helix transcriptional regulator</fullName>
    </submittedName>
</protein>
<reference evidence="4 5" key="1">
    <citation type="journal article" date="2013" name="J. Microbiol. Biotechnol.">
        <title>Novosphingobium ginsenosidimutans sp. nov., with the ability to convert ginsenoside.</title>
        <authorList>
            <person name="Kim J.K."/>
            <person name="He D."/>
            <person name="Liu Q.M."/>
            <person name="Park H.Y."/>
            <person name="Jung M.S."/>
            <person name="Yoon M.H."/>
            <person name="Kim S.C."/>
            <person name="Im W.T."/>
        </authorList>
    </citation>
    <scope>NUCLEOTIDE SEQUENCE [LARGE SCALE GENOMIC DNA]</scope>
    <source>
        <strain evidence="4 5">FW-6</strain>
    </source>
</reference>
<dbReference type="EMBL" id="CP042345">
    <property type="protein sequence ID" value="QEA16923.1"/>
    <property type="molecule type" value="Genomic_DNA"/>
</dbReference>
<organism evidence="4 5">
    <name type="scientific">Novosphingobium ginsenosidimutans</name>
    <dbReference type="NCBI Taxonomy" id="1176536"/>
    <lineage>
        <taxon>Bacteria</taxon>
        <taxon>Pseudomonadati</taxon>
        <taxon>Pseudomonadota</taxon>
        <taxon>Alphaproteobacteria</taxon>
        <taxon>Sphingomonadales</taxon>
        <taxon>Sphingomonadaceae</taxon>
        <taxon>Novosphingobium</taxon>
    </lineage>
</organism>
<feature type="region of interest" description="Disordered" evidence="1">
    <location>
        <begin position="93"/>
        <end position="129"/>
    </location>
</feature>
<dbReference type="Pfam" id="PF08281">
    <property type="entry name" value="Sigma70_r4_2"/>
    <property type="match status" value="1"/>
</dbReference>
<keyword evidence="2" id="KW-1133">Transmembrane helix</keyword>
<feature type="transmembrane region" description="Helical" evidence="2">
    <location>
        <begin position="152"/>
        <end position="176"/>
    </location>
</feature>
<dbReference type="InterPro" id="IPR000792">
    <property type="entry name" value="Tscrpt_reg_LuxR_C"/>
</dbReference>
<dbReference type="InterPro" id="IPR013249">
    <property type="entry name" value="RNA_pol_sigma70_r4_t2"/>
</dbReference>
<dbReference type="InterPro" id="IPR016032">
    <property type="entry name" value="Sig_transdc_resp-reg_C-effctor"/>
</dbReference>
<keyword evidence="2" id="KW-0472">Membrane</keyword>
<feature type="compositionally biased region" description="Polar residues" evidence="1">
    <location>
        <begin position="93"/>
        <end position="115"/>
    </location>
</feature>
<keyword evidence="5" id="KW-1185">Reference proteome</keyword>
<keyword evidence="2" id="KW-0812">Transmembrane</keyword>
<dbReference type="GO" id="GO:0003677">
    <property type="term" value="F:DNA binding"/>
    <property type="evidence" value="ECO:0007669"/>
    <property type="project" value="InterPro"/>
</dbReference>
<dbReference type="PROSITE" id="PS50043">
    <property type="entry name" value="HTH_LUXR_2"/>
    <property type="match status" value="1"/>
</dbReference>
<dbReference type="SMART" id="SM00421">
    <property type="entry name" value="HTH_LUXR"/>
    <property type="match status" value="1"/>
</dbReference>
<name>A0A5B8S676_9SPHN</name>
<evidence type="ECO:0000256" key="2">
    <source>
        <dbReference type="SAM" id="Phobius"/>
    </source>
</evidence>